<dbReference type="EMBL" id="MSZX01000005">
    <property type="protein sequence ID" value="OPA77467.1"/>
    <property type="molecule type" value="Genomic_DNA"/>
</dbReference>
<proteinExistence type="predicted"/>
<dbReference type="STRING" id="1324314.BVG16_13510"/>
<name>A0A1T2XC30_9BACL</name>
<dbReference type="AlphaFoldDB" id="A0A1T2XC30"/>
<dbReference type="RefSeq" id="WP_078499209.1">
    <property type="nucleotide sequence ID" value="NZ_MSZX01000005.1"/>
</dbReference>
<keyword evidence="2" id="KW-1185">Reference proteome</keyword>
<dbReference type="Proteomes" id="UP000190188">
    <property type="component" value="Unassembled WGS sequence"/>
</dbReference>
<protein>
    <submittedName>
        <fullName evidence="1">Uncharacterized protein</fullName>
    </submittedName>
</protein>
<reference evidence="1 2" key="1">
    <citation type="submission" date="2017-01" db="EMBL/GenBank/DDBJ databases">
        <title>Genome analysis of Paenibacillus selenitrireducens ES3-24.</title>
        <authorList>
            <person name="Xu D."/>
            <person name="Yao R."/>
            <person name="Zheng S."/>
        </authorList>
    </citation>
    <scope>NUCLEOTIDE SEQUENCE [LARGE SCALE GENOMIC DNA]</scope>
    <source>
        <strain evidence="1 2">ES3-24</strain>
    </source>
</reference>
<organism evidence="1 2">
    <name type="scientific">Paenibacillus selenitireducens</name>
    <dbReference type="NCBI Taxonomy" id="1324314"/>
    <lineage>
        <taxon>Bacteria</taxon>
        <taxon>Bacillati</taxon>
        <taxon>Bacillota</taxon>
        <taxon>Bacilli</taxon>
        <taxon>Bacillales</taxon>
        <taxon>Paenibacillaceae</taxon>
        <taxon>Paenibacillus</taxon>
    </lineage>
</organism>
<evidence type="ECO:0000313" key="2">
    <source>
        <dbReference type="Proteomes" id="UP000190188"/>
    </source>
</evidence>
<comment type="caution">
    <text evidence="1">The sequence shown here is derived from an EMBL/GenBank/DDBJ whole genome shotgun (WGS) entry which is preliminary data.</text>
</comment>
<dbReference type="OrthoDB" id="2665343at2"/>
<gene>
    <name evidence="1" type="ORF">BVG16_13510</name>
</gene>
<accession>A0A1T2XC30</accession>
<evidence type="ECO:0000313" key="1">
    <source>
        <dbReference type="EMBL" id="OPA77467.1"/>
    </source>
</evidence>
<sequence>MPSKKNIETEHEEETELSKLINRKIELANKLGIMDDYNPIDNYQGTEEYKELQEIDKRLWELVK</sequence>